<evidence type="ECO:0000313" key="1">
    <source>
        <dbReference type="EMBL" id="PWK93132.1"/>
    </source>
</evidence>
<accession>A0ABX5LLK0</accession>
<name>A0ABX5LLK0_9BACT</name>
<dbReference type="Proteomes" id="UP000245523">
    <property type="component" value="Unassembled WGS sequence"/>
</dbReference>
<evidence type="ECO:0000313" key="2">
    <source>
        <dbReference type="Proteomes" id="UP000245523"/>
    </source>
</evidence>
<proteinExistence type="predicted"/>
<dbReference type="EMBL" id="QGHD01000031">
    <property type="protein sequence ID" value="PWK93132.1"/>
    <property type="molecule type" value="Genomic_DNA"/>
</dbReference>
<organism evidence="1 2">
    <name type="scientific">Hallerella porci</name>
    <dbReference type="NCBI Taxonomy" id="1945871"/>
    <lineage>
        <taxon>Bacteria</taxon>
        <taxon>Pseudomonadati</taxon>
        <taxon>Fibrobacterota</taxon>
        <taxon>Fibrobacteria</taxon>
        <taxon>Fibrobacterales</taxon>
        <taxon>Fibrobacteraceae</taxon>
        <taxon>Hallerella</taxon>
    </lineage>
</organism>
<comment type="caution">
    <text evidence="1">The sequence shown here is derived from an EMBL/GenBank/DDBJ whole genome shotgun (WGS) entry which is preliminary data.</text>
</comment>
<gene>
    <name evidence="1" type="ORF">B0H50_1312</name>
</gene>
<protein>
    <submittedName>
        <fullName evidence="1">Uncharacterized protein</fullName>
    </submittedName>
</protein>
<sequence>MGTHDGAHEKRHRHSHTPEVILFEGTRDTLIKKAIQEHPIVKRLGTIHSLSLNTNERSCDLEIGLVGEPYPIRFTAKYDILKTDTGVDFQIQKIHSEKQWMEEILKMILEAKGGSVKFSVSGMAAKLLATFL</sequence>
<reference evidence="1 2" key="1">
    <citation type="submission" date="2018-05" db="EMBL/GenBank/DDBJ databases">
        <title>Animal gut microbial communities from fecal samples from Wisconsin, USA.</title>
        <authorList>
            <person name="Neumann A."/>
        </authorList>
    </citation>
    <scope>NUCLEOTIDE SEQUENCE [LARGE SCALE GENOMIC DNA]</scope>
    <source>
        <strain evidence="1 2">UWS4</strain>
    </source>
</reference>
<keyword evidence="2" id="KW-1185">Reference proteome</keyword>